<dbReference type="Pfam" id="PF01478">
    <property type="entry name" value="Peptidase_A24"/>
    <property type="match status" value="1"/>
</dbReference>
<name>A0ABN6YSP3_9FIRM</name>
<feature type="transmembrane region" description="Helical" evidence="1">
    <location>
        <begin position="12"/>
        <end position="30"/>
    </location>
</feature>
<organism evidence="3 4">
    <name type="scientific">Claveliimonas bilis</name>
    <dbReference type="NCBI Taxonomy" id="3028070"/>
    <lineage>
        <taxon>Bacteria</taxon>
        <taxon>Bacillati</taxon>
        <taxon>Bacillota</taxon>
        <taxon>Clostridia</taxon>
        <taxon>Lachnospirales</taxon>
        <taxon>Lachnospiraceae</taxon>
        <taxon>Claveliimonas</taxon>
    </lineage>
</organism>
<feature type="transmembrane region" description="Helical" evidence="1">
    <location>
        <begin position="97"/>
        <end position="122"/>
    </location>
</feature>
<dbReference type="EMBL" id="AP027742">
    <property type="protein sequence ID" value="BDZ75994.1"/>
    <property type="molecule type" value="Genomic_DNA"/>
</dbReference>
<feature type="domain" description="Prepilin type IV endopeptidase peptidase" evidence="2">
    <location>
        <begin position="16"/>
        <end position="114"/>
    </location>
</feature>
<keyword evidence="4" id="KW-1185">Reference proteome</keyword>
<reference evidence="4" key="1">
    <citation type="journal article" date="2023" name="Int. J. Syst. Evol. Microbiol.">
        <title>Claveliimonas bilis gen. nov., sp. nov., deoxycholic acid-producing bacteria isolated from human faeces, and reclassification of Sellimonas monacensis Zenner et al. 2021 as Claveliimonas monacensis comb. nov.</title>
        <authorList>
            <person name="Hisatomi A."/>
            <person name="Kastawa N.W.E.P.G."/>
            <person name="Song I."/>
            <person name="Ohkuma M."/>
            <person name="Fukiya S."/>
            <person name="Sakamoto M."/>
        </authorList>
    </citation>
    <scope>NUCLEOTIDE SEQUENCE [LARGE SCALE GENOMIC DNA]</scope>
    <source>
        <strain evidence="4">12BBH14</strain>
    </source>
</reference>
<evidence type="ECO:0000313" key="4">
    <source>
        <dbReference type="Proteomes" id="UP001305815"/>
    </source>
</evidence>
<feature type="transmembrane region" description="Helical" evidence="1">
    <location>
        <begin position="36"/>
        <end position="53"/>
    </location>
</feature>
<proteinExistence type="predicted"/>
<keyword evidence="1" id="KW-0812">Transmembrane</keyword>
<feature type="transmembrane region" description="Helical" evidence="1">
    <location>
        <begin position="58"/>
        <end position="77"/>
    </location>
</feature>
<feature type="transmembrane region" description="Helical" evidence="1">
    <location>
        <begin position="129"/>
        <end position="148"/>
    </location>
</feature>
<keyword evidence="1" id="KW-0472">Membrane</keyword>
<dbReference type="Proteomes" id="UP001305815">
    <property type="component" value="Chromosome"/>
</dbReference>
<protein>
    <recommendedName>
        <fullName evidence="2">Prepilin type IV endopeptidase peptidase domain-containing protein</fullName>
    </recommendedName>
</protein>
<evidence type="ECO:0000256" key="1">
    <source>
        <dbReference type="SAM" id="Phobius"/>
    </source>
</evidence>
<gene>
    <name evidence="3" type="ORF">Lac1_01770</name>
</gene>
<evidence type="ECO:0000259" key="2">
    <source>
        <dbReference type="Pfam" id="PF01478"/>
    </source>
</evidence>
<accession>A0ABN6YSP3</accession>
<keyword evidence="1" id="KW-1133">Transmembrane helix</keyword>
<sequence length="153" mass="16465">MRITKIIQELNVENLICLGVLTGISVYDILFRKISGFVLMLGSILAIGYGLTVSENPWYICAAGAAVGGILLGIAYVTDQAVGYGDGWLLAALGVYLGIWAVLEVLIVAWGLMAGAAAVCLVKKRWSRHAALPMTPFVTFGFIIFMVSECIYE</sequence>
<dbReference type="RefSeq" id="WP_230107392.1">
    <property type="nucleotide sequence ID" value="NZ_AP024845.1"/>
</dbReference>
<dbReference type="InterPro" id="IPR000045">
    <property type="entry name" value="Prepilin_IV_endopep_pep"/>
</dbReference>
<evidence type="ECO:0000313" key="3">
    <source>
        <dbReference type="EMBL" id="BDZ75994.1"/>
    </source>
</evidence>